<reference evidence="17" key="1">
    <citation type="submission" date="2020-12" db="UniProtKB">
        <authorList>
            <consortium name="WormBaseParasite"/>
        </authorList>
    </citation>
    <scope>IDENTIFICATION</scope>
    <source>
        <strain evidence="17">MHco3</strain>
    </source>
</reference>
<dbReference type="GO" id="GO:0005198">
    <property type="term" value="F:structural molecule activity"/>
    <property type="evidence" value="ECO:0007669"/>
    <property type="project" value="TreeGrafter"/>
</dbReference>
<evidence type="ECO:0000256" key="10">
    <source>
        <dbReference type="SAM" id="Coils"/>
    </source>
</evidence>
<feature type="domain" description="Calponin-homology (CH)" evidence="13">
    <location>
        <begin position="353"/>
        <end position="460"/>
    </location>
</feature>
<dbReference type="InterPro" id="IPR036534">
    <property type="entry name" value="GAR_dom_sf"/>
</dbReference>
<feature type="domain" description="GAR" evidence="15">
    <location>
        <begin position="4770"/>
        <end position="4842"/>
    </location>
</feature>
<dbReference type="SMART" id="SM00033">
    <property type="entry name" value="CH"/>
    <property type="match status" value="2"/>
</dbReference>
<name>A0A7I5E615_HAECO</name>
<evidence type="ECO:0000256" key="5">
    <source>
        <dbReference type="ARBA" id="ARBA00022701"/>
    </source>
</evidence>
<feature type="region of interest" description="Disordered" evidence="11">
    <location>
        <begin position="33"/>
        <end position="73"/>
    </location>
</feature>
<dbReference type="SUPFAM" id="SSF143575">
    <property type="entry name" value="GAS2 domain-like"/>
    <property type="match status" value="1"/>
</dbReference>
<dbReference type="Gene3D" id="1.20.58.60">
    <property type="match status" value="22"/>
</dbReference>
<dbReference type="InterPro" id="IPR002048">
    <property type="entry name" value="EF_hand_dom"/>
</dbReference>
<dbReference type="Gene3D" id="3.30.920.20">
    <property type="entry name" value="Gas2-like domain"/>
    <property type="match status" value="1"/>
</dbReference>
<evidence type="ECO:0000313" key="17">
    <source>
        <dbReference type="WBParaSite" id="HCON_00020120-00003"/>
    </source>
</evidence>
<evidence type="ECO:0000256" key="2">
    <source>
        <dbReference type="ARBA" id="ARBA00022443"/>
    </source>
</evidence>
<dbReference type="GO" id="GO:0008017">
    <property type="term" value="F:microtubule binding"/>
    <property type="evidence" value="ECO:0007669"/>
    <property type="project" value="InterPro"/>
</dbReference>
<evidence type="ECO:0000259" key="12">
    <source>
        <dbReference type="PROSITE" id="PS50002"/>
    </source>
</evidence>
<evidence type="ECO:0000256" key="4">
    <source>
        <dbReference type="ARBA" id="ARBA00022553"/>
    </source>
</evidence>
<keyword evidence="10" id="KW-0175">Coiled coil</keyword>
<dbReference type="Pfam" id="PF21020">
    <property type="entry name" value="Spectrin_4"/>
    <property type="match status" value="1"/>
</dbReference>
<feature type="coiled-coil region" evidence="10">
    <location>
        <begin position="3999"/>
        <end position="4036"/>
    </location>
</feature>
<keyword evidence="2 9" id="KW-0728">SH3 domain</keyword>
<dbReference type="OMA" id="QGHSNKN"/>
<dbReference type="GO" id="GO:0045104">
    <property type="term" value="P:intermediate filament cytoskeleton organization"/>
    <property type="evidence" value="ECO:0007669"/>
    <property type="project" value="InterPro"/>
</dbReference>
<keyword evidence="5" id="KW-0493">Microtubule</keyword>
<dbReference type="InterPro" id="IPR001715">
    <property type="entry name" value="CH_dom"/>
</dbReference>
<feature type="coiled-coil region" evidence="10">
    <location>
        <begin position="1568"/>
        <end position="1602"/>
    </location>
</feature>
<dbReference type="PROSITE" id="PS50021">
    <property type="entry name" value="CH"/>
    <property type="match status" value="2"/>
</dbReference>
<keyword evidence="4" id="KW-0597">Phosphoprotein</keyword>
<dbReference type="SUPFAM" id="SSF47576">
    <property type="entry name" value="Calponin-homology domain, CH-domain"/>
    <property type="match status" value="1"/>
</dbReference>
<dbReference type="SMART" id="SM00243">
    <property type="entry name" value="GAS2"/>
    <property type="match status" value="1"/>
</dbReference>
<feature type="coiled-coil region" evidence="10">
    <location>
        <begin position="3007"/>
        <end position="3034"/>
    </location>
</feature>
<evidence type="ECO:0000259" key="15">
    <source>
        <dbReference type="PROSITE" id="PS51460"/>
    </source>
</evidence>
<accession>A0A7I5E615</accession>
<dbReference type="Gene3D" id="2.30.30.40">
    <property type="entry name" value="SH3 Domains"/>
    <property type="match status" value="1"/>
</dbReference>
<feature type="coiled-coil region" evidence="10">
    <location>
        <begin position="2121"/>
        <end position="2148"/>
    </location>
</feature>
<evidence type="ECO:0000256" key="8">
    <source>
        <dbReference type="ARBA" id="ARBA00023212"/>
    </source>
</evidence>
<dbReference type="Gene3D" id="1.10.418.10">
    <property type="entry name" value="Calponin-like domain"/>
    <property type="match status" value="2"/>
</dbReference>
<dbReference type="InterPro" id="IPR018159">
    <property type="entry name" value="Spectrin/alpha-actinin"/>
</dbReference>
<dbReference type="SUPFAM" id="SSF46966">
    <property type="entry name" value="Spectrin repeat"/>
    <property type="match status" value="21"/>
</dbReference>
<dbReference type="CDD" id="cd00176">
    <property type="entry name" value="SPEC"/>
    <property type="match status" value="10"/>
</dbReference>
<dbReference type="InterPro" id="IPR049538">
    <property type="entry name" value="PCN-like_spectrin-like_rpt"/>
</dbReference>
<dbReference type="GO" id="GO:0005886">
    <property type="term" value="C:plasma membrane"/>
    <property type="evidence" value="ECO:0007669"/>
    <property type="project" value="UniProtKB-SubCell"/>
</dbReference>
<dbReference type="PROSITE" id="PS00019">
    <property type="entry name" value="ACTININ_1"/>
    <property type="match status" value="1"/>
</dbReference>
<dbReference type="FunFam" id="1.20.58.60:FF:000215">
    <property type="entry name" value="VAB-10B protein"/>
    <property type="match status" value="1"/>
</dbReference>
<dbReference type="PANTHER" id="PTHR23169">
    <property type="entry name" value="ENVOPLAKIN"/>
    <property type="match status" value="1"/>
</dbReference>
<keyword evidence="3" id="KW-0963">Cytoplasm</keyword>
<dbReference type="InterPro" id="IPR001452">
    <property type="entry name" value="SH3_domain"/>
</dbReference>
<dbReference type="CDD" id="cd21188">
    <property type="entry name" value="CH_PLEC-like_rpt1"/>
    <property type="match status" value="1"/>
</dbReference>
<evidence type="ECO:0000256" key="7">
    <source>
        <dbReference type="ARBA" id="ARBA00023203"/>
    </source>
</evidence>
<feature type="region of interest" description="Disordered" evidence="11">
    <location>
        <begin position="4888"/>
        <end position="4964"/>
    </location>
</feature>
<dbReference type="WBParaSite" id="HCON_00020120-00003">
    <property type="protein sequence ID" value="HCON_00020120-00003"/>
    <property type="gene ID" value="HCON_00020120"/>
</dbReference>
<dbReference type="GO" id="GO:0042060">
    <property type="term" value="P:wound healing"/>
    <property type="evidence" value="ECO:0007669"/>
    <property type="project" value="TreeGrafter"/>
</dbReference>
<dbReference type="PROSITE" id="PS51460">
    <property type="entry name" value="GAR"/>
    <property type="match status" value="1"/>
</dbReference>
<keyword evidence="16" id="KW-1185">Reference proteome</keyword>
<dbReference type="GO" id="GO:0031122">
    <property type="term" value="P:cytoplasmic microtubule organization"/>
    <property type="evidence" value="ECO:0007669"/>
    <property type="project" value="TreeGrafter"/>
</dbReference>
<feature type="coiled-coil region" evidence="10">
    <location>
        <begin position="2371"/>
        <end position="2405"/>
    </location>
</feature>
<feature type="coiled-coil region" evidence="10">
    <location>
        <begin position="1197"/>
        <end position="1251"/>
    </location>
</feature>
<evidence type="ECO:0000256" key="3">
    <source>
        <dbReference type="ARBA" id="ARBA00022490"/>
    </source>
</evidence>
<dbReference type="GO" id="GO:0005737">
    <property type="term" value="C:cytoplasm"/>
    <property type="evidence" value="ECO:0007669"/>
    <property type="project" value="TreeGrafter"/>
</dbReference>
<dbReference type="PROSITE" id="PS50002">
    <property type="entry name" value="SH3"/>
    <property type="match status" value="1"/>
</dbReference>
<dbReference type="SMART" id="SM00150">
    <property type="entry name" value="SPEC"/>
    <property type="match status" value="24"/>
</dbReference>
<evidence type="ECO:0000256" key="11">
    <source>
        <dbReference type="SAM" id="MobiDB-lite"/>
    </source>
</evidence>
<dbReference type="GO" id="GO:0005509">
    <property type="term" value="F:calcium ion binding"/>
    <property type="evidence" value="ECO:0007669"/>
    <property type="project" value="InterPro"/>
</dbReference>
<dbReference type="Pfam" id="PF00307">
    <property type="entry name" value="CH"/>
    <property type="match status" value="2"/>
</dbReference>
<feature type="domain" description="SH3" evidence="12">
    <location>
        <begin position="878"/>
        <end position="935"/>
    </location>
</feature>
<proteinExistence type="predicted"/>
<feature type="coiled-coil region" evidence="10">
    <location>
        <begin position="1455"/>
        <end position="1482"/>
    </location>
</feature>
<dbReference type="InterPro" id="IPR041615">
    <property type="entry name" value="Desmoplakin_SH3"/>
</dbReference>
<dbReference type="Proteomes" id="UP000025227">
    <property type="component" value="Unplaced"/>
</dbReference>
<evidence type="ECO:0000256" key="1">
    <source>
        <dbReference type="ARBA" id="ARBA00004245"/>
    </source>
</evidence>
<dbReference type="PROSITE" id="PS50222">
    <property type="entry name" value="EF_HAND_2"/>
    <property type="match status" value="1"/>
</dbReference>
<evidence type="ECO:0000256" key="9">
    <source>
        <dbReference type="PROSITE-ProRule" id="PRU00192"/>
    </source>
</evidence>
<feature type="domain" description="EF-hand" evidence="14">
    <location>
        <begin position="4694"/>
        <end position="4729"/>
    </location>
</feature>
<organism evidence="16 17">
    <name type="scientific">Haemonchus contortus</name>
    <name type="common">Barber pole worm</name>
    <dbReference type="NCBI Taxonomy" id="6289"/>
    <lineage>
        <taxon>Eukaryota</taxon>
        <taxon>Metazoa</taxon>
        <taxon>Ecdysozoa</taxon>
        <taxon>Nematoda</taxon>
        <taxon>Chromadorea</taxon>
        <taxon>Rhabditida</taxon>
        <taxon>Rhabditina</taxon>
        <taxon>Rhabditomorpha</taxon>
        <taxon>Strongyloidea</taxon>
        <taxon>Trichostrongylidae</taxon>
        <taxon>Haemonchus</taxon>
    </lineage>
</organism>
<dbReference type="Pfam" id="PF17902">
    <property type="entry name" value="SH3_10"/>
    <property type="match status" value="1"/>
</dbReference>
<sequence>MNGTTTSTSSSTMPVSFAFSSLDLHFWRKPSDRETNSKVANDTADSSSRISVSRSFQSRRPIGTELSTMGNGIPSQRYQTHSLRESYFWCHESSCTCQKCKLLIDPDAYVRRSVVQEDRAEDGRSTGVRQRRFDAPLASEQHKSRSEWDCYGSQKDNTTVASRRIEYRYHSETRIDPEKLGNRDQLEGWLPQQPLSTRKLDQSDRQDAMLTDERDGIQKKTFTKWVNKHLAKAECKVNDLFVDLRDGFSLIALLEVLTGDRLPRENGYTRFHRIQNVQYCLDFLRKKNIKLVNIRPEDIVEGNGKLTLGLIWTIILNFQVSVIKRRQLEESLQQSTLSNSSQVSESLHASDASSARDALLQWARKVTSGYPRVNVTNFSSSWKDGLAFNAILHRYRPNLIDWNKVSDSSVSNRERLENAFAAAEREFGVDRLLDAQDVDTDHPDEKSIITYVSSLYNALPHLPELSKSNLSDLISRLSRGIGITNEKLDLILNRIEEVESRVDTARPGEIERTVNEIVDDLNALEPPIGGFFDDVEELKSQNHPEANDFYRQVYGLHQRRTAYLDRLTNQLLVRLGVRTETLRKENASRLESIRTSSFNRVQECIEWVRVRLEKLSEMEFLEDLETLEEMFEQHKLDNRDIQDFRQNVDECIARQAEVSAEDTYEYCELLRVLESEYQQLRDLSAGRMLDLDSLIAFVRAAQMELVWVSEREEIEVTRNWSDVKQLDLPMLTNYYKQLLHEMELREKQYNDVHNQGAALLNQGHPAVHVIEVYLRTMQNQWDWLLALSKCLEEHLRDALNLKSFTEEAADAEAWMEEQAIRLENNYNRTDFDLEEGERLLRELDEMKEILNKYHSVLMALTERCATISPLWQRGERISRPIAVTALCDYSDKNVHIKAGDEVVLLDNSDLIKWHIRDLAGSEGTVPSVVFRIPPPDPKLTGYLNRLLQQFEKLKKLWEKKHRMVRFNMVLNTMKTIQGWDLDTFNAIDPEQRDAIMRALNDDANKLLAEMDPNDPLALRLKEELRRTNEHFWDLLNASQKPPEPDHSNLFDGQIGDLLRKLEEAWRKLNDNTGKPISRSPEELENVIMNHKSFEDALQGLDADVANVKELFRQLPNPTPTQRVNNDRLSTLWEDLWDLSRMYVERIKVLESVLNGILEVSDIVKAHEITLNSFDDLPAALDKLRGHHSQLLEMNMVLQQQQSVIDSLNKNVALLRQHVARTRIGQSSHPDVDRLEDEVQQLNVRWENVCAQVADRLKTAERALQTQMVYRSEYESEMSWLDRVEETINKLRKPEELRPEQYQQQLDILVAEYAQLQERTEAIENVNREGGKFIREAKGYDSRMGQFHDSIVGIHGPAIKQEFRRTKPQPKNGAQIVTEELEALNRRFAQLSSLILERRNTMQVLIQNWKRQKQESVAREATIRQNELSQIISELARFQETIYSQHLSFDLTPETASNAHNDVQALKDSLDKWRREVKEKLEAVDTLCFEAGDSISPEQHALLRERRNQLTIDYDNVIREVENLHGRLNVLASLLIEFSSKASTLQSWMTHQTRAIGLIRERSAEPLNLSEARQDARRLLDEITQEESQLRSLGSLLAKIEQEVDGLYDSAPVTITRGIHSTEIRNTFHRVDDDFSALKRHCSDLIQFQNKIAGLGSEHAENLRRMEDWFSKIEGDLDQVERRSDRDVEQKLVILEGLNQEAVDGNMYIDYADQTSRRLLNALDGLSAHPDASSKHELESEERRKRHSRLLDRMQQAFNKATAEKAANEGVRDAVLELCSWIENYESRSCTDRDIPLIEEDLNQLKRDEQMLRMDLDSRLSLTHDLENDLKKLAGANSPAWVEPTEQKLKNAILRLQRNSTELRGFRDNVNDALEGVIALDAIGAAVDRSCDATLATLRSTSARDHQSLNEIASELAVLDSQLTEMMRTADTIKKIPNVTKTEGVDRLVRNADEKLHNLGKELDSKYSTQEEVGRLESDFEQAKQRMAEWISSFDAELLELKPVSIDHDRLTEQRKEQLALAEKHKEGLARLEDLEAVSMRLVEAERESGGNRLSATPRIAMELVAKYNAQADALRSRAERINTADQKAVELLAAEDELSSWISSQTKTLMDCDVPTSIDAVNALLATLDRMSKAKRQEQRRLDDIRLRGRELAADARSVGEGERLLERHQLLSEKWDQLTDLMEATRERVSVAEKWIEGHAALEKWLGSKRRMLLAIGAPTTDAAIAKSQMGQIQIISAEMDGERASYKKLKEMLESLPGVSSTGLAPMMNELNSGWASFEKELTDKERNVQRASDLGAEIKSMQKAVMNDVAVLESDIEKFGALLPSEVEARLGELSAFKSQLVDLSEQVDHMSQLIDPSSDLEIDSMNKGDLDEQMNNMRKKIDEMNRKLDQLKNVAVSSRSEGDEIEKKLEVLLDVAREARSEIEEAPPISAERNRLQEHLDSINELLVKICDLEGDFPYVRAMVTERLKKVPDDELQLKMQYLANNWNPTVTSVKDKKAMISKVLDLVKQFEGLEKTLRDNITQDENELAAILANEDGTAVQNALKSMENVSGRRMADAHSLNALATRINASAPGPEANKFLRSAENFVNDCGALSKRINLATEAAQRKVDLAEKFNRLAEEARHVVDGERQALSSGAAEITSVERVVAKLAEINGFWNRSQRELSVCADELKKTVTPSKAETIDHTMARLDEDFASLRNELQGLEAALSAKKEDLEKLSEMSSGVKNDVNTMYMELSDLDPVARNIAELHAQQDQVKAIEQRLEASEARLQSVLAEWNKGVAAGVISQPQMENNQALADDVTKMIEKARKKLGQREKKIEEAIREVEAVHKNAAELIGELNGLRDSEALSAVVTVSDPTAQAEKLKTLKDNLKAVGARVDDFVAECKLLIRTGGPEADTAELDNMMKDVCDMWSVVSTTVAEKEREADSAVQQLGRYEDAYKSLLNWIEETEELMENQRPPAADARVARAQLHAYDVLMKHIDDKDFSVKGFSALIAKLIAMTTVEEEVKSLKERDEEINKRYNELVAAAHDRQRRLIEAVDLAERLSEGVIPVESWLAKAEKRLNALGKIPTNVEKMEEQLKEQKDLDDEVYQKAEDVDHALAIVPMLSALVSVEDANSLESQANQITSRYESIAHRVRITRDLLQEMALTVNDLFADLDSLEVWLGDMEQKMDEISEIAIAPDDLTEQSNIVGDLVTAITERDAEISAVMEVGRQLCRQSTGDEAVPLQYRMDQLKKRYGDIMLVADEKLQLLAKAIPLSERFHEGFEAVMEWVEAVEEDLIQIDTADLDTQTQLVFSMEEGVSHWRPEVDDLVAVSSQLQALSSPDQAEELFQSTAEMNRRVNQIADKVARRAERLDVADRQSRAVFDELSFLLEWLGYARDRVVAAGPPSIDPDFARTQLRNQLVMNDDVAANKGRLREITVEAKKVCRELGGEGGESSTALAEQCDHAKELVDEVTALCMDRTEILERALALSQHLTVEFDRLANWLDQVDDELRSAPDLTTATPPHQLRKQREHNAELSAAILTYVPIVEQFKSDVKALQEICVPEDGVKLGELADEIVAKYGDMRKAVEARGQALDSIVDATSGLGERLENFVQTLQGASDRLRQNTSVSSDPTLLKTQIAENLALREGLKSKQAAYAALQESAAELLASLPPEDAARQEVNEKLRRLADLWKSIEQEAEDRGGFLESILAKANHFWNELDECQRAIDDLRMRLESVEPAAGQPEQLQRQQVEMQTVASSMATTENRLVGLREAGVALSGIVPAEEQTVINAQVDAVHDGWATITKLFADKNRDLVVAMEDAMAFHADLSNLLNWLDVAEKRLALLPAAESVKVDEIPRVLEEVHAFKDEMDSQAVLKEQLCYTASQIASGAPIHQAAAIRQPINKLNLRWTQLYSALCDRENKVERMLLQMGRLSEAVEQLITWMRKTRGTLNELSVAAPALRQLEIQRCQLIVVSNDIHAHESSVSTLNAAAQRLLRDDRNTDVLDRMNEMNKEWRELNEILEALTIQMERAKADAEKVGRETEQWMAWLEDVESQLATTKPTGGLPETAEVQMDDFLVLRAEIAQNKPLIEKYIHDADVALENADANAQTWMARNHALIKNKWSKVKELCADREKKLQLALEEAVALDSSMRDTAEWLAAAEQRLAAVAPISRLVDVLEKQLLENEKWVDEVAVRKQLMAEQQAAGTRLQYYCEKKDAIPIKNGLVSLKHRFEKVASRTADRTKQLNAALDEARVWMNGVDDLKLWLEDIGLKISNEQLPTGNVNVLKQQHNDIKKIQSELAARQQSFDTTYKRGRSLIDHAPRAEGKQINEMNEGFKKLWNSVLEKANQRRIAVEQALLDSSAFDDAVLELESWIDAELAKNAAASDRVLGDIDTVRVLTDEHKKRETERLSKQRALDTIVAKANKLSTNNVDESDNITNACDRVKQKWSQLEDESRARMASLEDALARATDFDTKVHEILDWLVEIEGRLAVSSSDLRQALTRVEDIKVELSNARDNRDACLEAGRALQAKCHPRAEQPLKHWLRVVENRWKDVEERASEREFSLLDQQQQEKEREQALFELLEFVAHKREELNRMLAQALPQDLESMRKAQRTYEEFDFELREKQADVDNAVKLNKKGKSNAAAVKLSDEWKQLWLDSIGHQTALEGQRQLLEEMRRLEGWRWEQWKEQYVEWNDHRKARVSDLFRRYDRSHTGNIPRDVFIDAVLASKFPTSRLEMNKVADLFDKGDGLINSKEFIDALRFDRSRELKPMTDHEKVNEEITKQKNACSCCQQYKIEKVADGHYRFGDTQIKRMVRILRSTVMVRVGGGWEALDEFLSKHDPCRAKGRLNIDMFYKDVTPSTAIDTMRAFTKGRHRSSSHHTVHGPIMKIREKTERSIPMFPHRREQGDNDMETSSRGLLTTSRDSLATPTSRSHSRASDSTADEKPTRIPSLRIQKGGRSSTPRS</sequence>
<dbReference type="InterPro" id="IPR003108">
    <property type="entry name" value="GAR_dom"/>
</dbReference>
<dbReference type="InterPro" id="IPR011992">
    <property type="entry name" value="EF-hand-dom_pair"/>
</dbReference>
<feature type="coiled-coil region" evidence="10">
    <location>
        <begin position="2692"/>
        <end position="2726"/>
    </location>
</feature>
<feature type="compositionally biased region" description="Polar residues" evidence="11">
    <location>
        <begin position="4911"/>
        <end position="4931"/>
    </location>
</feature>
<dbReference type="PANTHER" id="PTHR23169:SF23">
    <property type="entry name" value="SHORT STOP, ISOFORM H"/>
    <property type="match status" value="1"/>
</dbReference>
<dbReference type="Pfam" id="PF00435">
    <property type="entry name" value="Spectrin"/>
    <property type="match status" value="7"/>
</dbReference>
<keyword evidence="6" id="KW-0677">Repeat</keyword>
<dbReference type="InterPro" id="IPR036872">
    <property type="entry name" value="CH_dom_sf"/>
</dbReference>
<dbReference type="PROSITE" id="PS00020">
    <property type="entry name" value="ACTININ_2"/>
    <property type="match status" value="1"/>
</dbReference>
<comment type="subcellular location">
    <subcellularLocation>
        <location evidence="1">Cytoplasm</location>
        <location evidence="1">Cytoskeleton</location>
    </subcellularLocation>
</comment>
<dbReference type="GO" id="GO:0005874">
    <property type="term" value="C:microtubule"/>
    <property type="evidence" value="ECO:0007669"/>
    <property type="project" value="UniProtKB-KW"/>
</dbReference>
<evidence type="ECO:0000259" key="13">
    <source>
        <dbReference type="PROSITE" id="PS50021"/>
    </source>
</evidence>
<dbReference type="FunFam" id="1.10.418.10:FF:000048">
    <property type="entry name" value="Short stop, isoform B"/>
    <property type="match status" value="1"/>
</dbReference>
<dbReference type="InterPro" id="IPR001589">
    <property type="entry name" value="Actinin_actin-bd_CS"/>
</dbReference>
<dbReference type="Gene3D" id="1.10.238.10">
    <property type="entry name" value="EF-hand"/>
    <property type="match status" value="1"/>
</dbReference>
<feature type="domain" description="Calponin-homology (CH)" evidence="13">
    <location>
        <begin position="216"/>
        <end position="319"/>
    </location>
</feature>
<evidence type="ECO:0000259" key="14">
    <source>
        <dbReference type="PROSITE" id="PS50222"/>
    </source>
</evidence>
<dbReference type="GO" id="GO:0005882">
    <property type="term" value="C:intermediate filament"/>
    <property type="evidence" value="ECO:0007669"/>
    <property type="project" value="TreeGrafter"/>
</dbReference>
<keyword evidence="7" id="KW-0009">Actin-binding</keyword>
<evidence type="ECO:0000313" key="16">
    <source>
        <dbReference type="Proteomes" id="UP000025227"/>
    </source>
</evidence>
<dbReference type="SUPFAM" id="SSF47473">
    <property type="entry name" value="EF-hand"/>
    <property type="match status" value="1"/>
</dbReference>
<protein>
    <submittedName>
        <fullName evidence="17">Dystrophin</fullName>
    </submittedName>
</protein>
<dbReference type="GO" id="GO:0030056">
    <property type="term" value="C:hemidesmosome"/>
    <property type="evidence" value="ECO:0007669"/>
    <property type="project" value="TreeGrafter"/>
</dbReference>
<dbReference type="FunFam" id="1.10.418.10:FF:000022">
    <property type="entry name" value="Short stop, isoform K"/>
    <property type="match status" value="1"/>
</dbReference>
<feature type="coiled-coil region" evidence="10">
    <location>
        <begin position="2754"/>
        <end position="2844"/>
    </location>
</feature>
<dbReference type="Pfam" id="PF02187">
    <property type="entry name" value="GAS2"/>
    <property type="match status" value="1"/>
</dbReference>
<dbReference type="InterPro" id="IPR043197">
    <property type="entry name" value="Plakin"/>
</dbReference>
<feature type="compositionally biased region" description="Low complexity" evidence="11">
    <location>
        <begin position="46"/>
        <end position="60"/>
    </location>
</feature>
<evidence type="ECO:0000256" key="6">
    <source>
        <dbReference type="ARBA" id="ARBA00022737"/>
    </source>
</evidence>
<keyword evidence="8" id="KW-0206">Cytoskeleton</keyword>
<dbReference type="InterPro" id="IPR002017">
    <property type="entry name" value="Spectrin_repeat"/>
</dbReference>
<dbReference type="GO" id="GO:0003779">
    <property type="term" value="F:actin binding"/>
    <property type="evidence" value="ECO:0007669"/>
    <property type="project" value="UniProtKB-KW"/>
</dbReference>
<dbReference type="OrthoDB" id="2250192at2759"/>